<dbReference type="GO" id="GO:0006355">
    <property type="term" value="P:regulation of DNA-templated transcription"/>
    <property type="evidence" value="ECO:0007669"/>
    <property type="project" value="InterPro"/>
</dbReference>
<dbReference type="InterPro" id="IPR011006">
    <property type="entry name" value="CheY-like_superfamily"/>
</dbReference>
<evidence type="ECO:0000256" key="2">
    <source>
        <dbReference type="ARBA" id="ARBA00022553"/>
    </source>
</evidence>
<dbReference type="Gene3D" id="1.10.10.10">
    <property type="entry name" value="Winged helix-like DNA-binding domain superfamily/Winged helix DNA-binding domain"/>
    <property type="match status" value="1"/>
</dbReference>
<reference evidence="12 13" key="1">
    <citation type="submission" date="2017-09" db="EMBL/GenBank/DDBJ databases">
        <title>Evaluation of Pacific Biosciences Sequencing Technology to Finishing C. thermocellum Genome Sequences.</title>
        <authorList>
            <person name="Brown S."/>
        </authorList>
    </citation>
    <scope>NUCLEOTIDE SEQUENCE [LARGE SCALE GENOMIC DNA]</scope>
    <source>
        <strain evidence="12 13">AD2</strain>
    </source>
</reference>
<feature type="DNA-binding region" description="OmpR/PhoB-type" evidence="9">
    <location>
        <begin position="124"/>
        <end position="221"/>
    </location>
</feature>
<evidence type="ECO:0000256" key="8">
    <source>
        <dbReference type="PROSITE-ProRule" id="PRU00169"/>
    </source>
</evidence>
<name>A0AB36TIH0_ACETH</name>
<keyword evidence="6" id="KW-0804">Transcription</keyword>
<dbReference type="SMART" id="SM00862">
    <property type="entry name" value="Trans_reg_C"/>
    <property type="match status" value="1"/>
</dbReference>
<dbReference type="GO" id="GO:0000976">
    <property type="term" value="F:transcription cis-regulatory region binding"/>
    <property type="evidence" value="ECO:0007669"/>
    <property type="project" value="TreeGrafter"/>
</dbReference>
<dbReference type="GO" id="GO:0005829">
    <property type="term" value="C:cytosol"/>
    <property type="evidence" value="ECO:0007669"/>
    <property type="project" value="TreeGrafter"/>
</dbReference>
<evidence type="ECO:0000313" key="12">
    <source>
        <dbReference type="EMBL" id="PFH03707.1"/>
    </source>
</evidence>
<evidence type="ECO:0000259" key="10">
    <source>
        <dbReference type="PROSITE" id="PS50110"/>
    </source>
</evidence>
<organism evidence="12 13">
    <name type="scientific">Acetivibrio thermocellus AD2</name>
    <dbReference type="NCBI Taxonomy" id="1138384"/>
    <lineage>
        <taxon>Bacteria</taxon>
        <taxon>Bacillati</taxon>
        <taxon>Bacillota</taxon>
        <taxon>Clostridia</taxon>
        <taxon>Eubacteriales</taxon>
        <taxon>Oscillospiraceae</taxon>
        <taxon>Acetivibrio</taxon>
    </lineage>
</organism>
<dbReference type="Gene3D" id="6.10.250.690">
    <property type="match status" value="1"/>
</dbReference>
<evidence type="ECO:0000256" key="6">
    <source>
        <dbReference type="ARBA" id="ARBA00023163"/>
    </source>
</evidence>
<comment type="caution">
    <text evidence="12">The sequence shown here is derived from an EMBL/GenBank/DDBJ whole genome shotgun (WGS) entry which is preliminary data.</text>
</comment>
<evidence type="ECO:0000256" key="7">
    <source>
        <dbReference type="ARBA" id="ARBA00024867"/>
    </source>
</evidence>
<keyword evidence="4" id="KW-0805">Transcription regulation</keyword>
<evidence type="ECO:0000313" key="13">
    <source>
        <dbReference type="Proteomes" id="UP000223596"/>
    </source>
</evidence>
<dbReference type="Proteomes" id="UP000223596">
    <property type="component" value="Unassembled WGS sequence"/>
</dbReference>
<dbReference type="InterPro" id="IPR036388">
    <property type="entry name" value="WH-like_DNA-bd_sf"/>
</dbReference>
<dbReference type="PROSITE" id="PS50110">
    <property type="entry name" value="RESPONSE_REGULATORY"/>
    <property type="match status" value="1"/>
</dbReference>
<keyword evidence="2 8" id="KW-0597">Phosphoprotein</keyword>
<sequence>MRILVIEDDRNISFVLKHFFSGQGHEVICCFSLEEAYQYNPNRQDFIILDLNLPDGDGFEYLAYVRSCEIRIPFLIITVRDQESDIIQGLEMGADDYLTKPFSLPVLKARMDAILRRAGFDWDEKRIKCGNLELDKATKTAFLESKILDLSAKEYELLELFMENQGLILPRQKIIDLLWGWERGDVYDNTLTVTVKRLRDKIAPYQDYIQTVRGIGYRLTGGDE</sequence>
<dbReference type="AlphaFoldDB" id="A0AB36TIH0"/>
<dbReference type="PANTHER" id="PTHR48111:SF40">
    <property type="entry name" value="PHOSPHATE REGULON TRANSCRIPTIONAL REGULATORY PROTEIN PHOB"/>
    <property type="match status" value="1"/>
</dbReference>
<keyword evidence="5 9" id="KW-0238">DNA-binding</keyword>
<accession>A0AB36TIH0</accession>
<evidence type="ECO:0000256" key="3">
    <source>
        <dbReference type="ARBA" id="ARBA00023012"/>
    </source>
</evidence>
<evidence type="ECO:0000256" key="1">
    <source>
        <dbReference type="ARBA" id="ARBA00018672"/>
    </source>
</evidence>
<dbReference type="InterPro" id="IPR001867">
    <property type="entry name" value="OmpR/PhoB-type_DNA-bd"/>
</dbReference>
<dbReference type="Gene3D" id="3.40.50.2300">
    <property type="match status" value="1"/>
</dbReference>
<feature type="domain" description="Response regulatory" evidence="10">
    <location>
        <begin position="2"/>
        <end position="115"/>
    </location>
</feature>
<dbReference type="CDD" id="cd17574">
    <property type="entry name" value="REC_OmpR"/>
    <property type="match status" value="1"/>
</dbReference>
<dbReference type="InterPro" id="IPR039420">
    <property type="entry name" value="WalR-like"/>
</dbReference>
<protein>
    <recommendedName>
        <fullName evidence="1">Stage 0 sporulation protein A homolog</fullName>
    </recommendedName>
</protein>
<evidence type="ECO:0000259" key="11">
    <source>
        <dbReference type="PROSITE" id="PS51755"/>
    </source>
</evidence>
<gene>
    <name evidence="12" type="ORF">M972_112519</name>
</gene>
<dbReference type="EMBL" id="PDBW01000001">
    <property type="protein sequence ID" value="PFH03707.1"/>
    <property type="molecule type" value="Genomic_DNA"/>
</dbReference>
<feature type="domain" description="OmpR/PhoB-type" evidence="11">
    <location>
        <begin position="124"/>
        <end position="221"/>
    </location>
</feature>
<dbReference type="PROSITE" id="PS51755">
    <property type="entry name" value="OMPR_PHOB"/>
    <property type="match status" value="1"/>
</dbReference>
<dbReference type="CDD" id="cd00383">
    <property type="entry name" value="trans_reg_C"/>
    <property type="match status" value="1"/>
</dbReference>
<dbReference type="GO" id="GO:0000156">
    <property type="term" value="F:phosphorelay response regulator activity"/>
    <property type="evidence" value="ECO:0007669"/>
    <property type="project" value="TreeGrafter"/>
</dbReference>
<keyword evidence="3" id="KW-0902">Two-component regulatory system</keyword>
<evidence type="ECO:0000256" key="9">
    <source>
        <dbReference type="PROSITE-ProRule" id="PRU01091"/>
    </source>
</evidence>
<dbReference type="SMART" id="SM00448">
    <property type="entry name" value="REC"/>
    <property type="match status" value="1"/>
</dbReference>
<dbReference type="RefSeq" id="WP_003515981.1">
    <property type="nucleotide sequence ID" value="NZ_CP013828.1"/>
</dbReference>
<dbReference type="Pfam" id="PF00486">
    <property type="entry name" value="Trans_reg_C"/>
    <property type="match status" value="1"/>
</dbReference>
<dbReference type="SUPFAM" id="SSF52172">
    <property type="entry name" value="CheY-like"/>
    <property type="match status" value="1"/>
</dbReference>
<feature type="modified residue" description="4-aspartylphosphate" evidence="8">
    <location>
        <position position="50"/>
    </location>
</feature>
<dbReference type="GO" id="GO:0032993">
    <property type="term" value="C:protein-DNA complex"/>
    <property type="evidence" value="ECO:0007669"/>
    <property type="project" value="TreeGrafter"/>
</dbReference>
<dbReference type="Pfam" id="PF00072">
    <property type="entry name" value="Response_reg"/>
    <property type="match status" value="1"/>
</dbReference>
<dbReference type="InterPro" id="IPR001789">
    <property type="entry name" value="Sig_transdc_resp-reg_receiver"/>
</dbReference>
<proteinExistence type="predicted"/>
<evidence type="ECO:0000256" key="5">
    <source>
        <dbReference type="ARBA" id="ARBA00023125"/>
    </source>
</evidence>
<dbReference type="PANTHER" id="PTHR48111">
    <property type="entry name" value="REGULATOR OF RPOS"/>
    <property type="match status" value="1"/>
</dbReference>
<comment type="function">
    <text evidence="7">May play the central regulatory role in sporulation. It may be an element of the effector pathway responsible for the activation of sporulation genes in response to nutritional stress. Spo0A may act in concert with spo0H (a sigma factor) to control the expression of some genes that are critical to the sporulation process.</text>
</comment>
<evidence type="ECO:0000256" key="4">
    <source>
        <dbReference type="ARBA" id="ARBA00023015"/>
    </source>
</evidence>